<feature type="region of interest" description="Disordered" evidence="1">
    <location>
        <begin position="169"/>
        <end position="231"/>
    </location>
</feature>
<name>A0ABD3J9X2_EUCGL</name>
<feature type="compositionally biased region" description="Basic residues" evidence="1">
    <location>
        <begin position="218"/>
        <end position="231"/>
    </location>
</feature>
<feature type="compositionally biased region" description="Polar residues" evidence="1">
    <location>
        <begin position="187"/>
        <end position="204"/>
    </location>
</feature>
<dbReference type="Proteomes" id="UP001634007">
    <property type="component" value="Unassembled WGS sequence"/>
</dbReference>
<evidence type="ECO:0000256" key="1">
    <source>
        <dbReference type="SAM" id="MobiDB-lite"/>
    </source>
</evidence>
<evidence type="ECO:0000313" key="3">
    <source>
        <dbReference type="Proteomes" id="UP001634007"/>
    </source>
</evidence>
<gene>
    <name evidence="2" type="ORF">ACJRO7_033784</name>
</gene>
<proteinExistence type="predicted"/>
<organism evidence="2 3">
    <name type="scientific">Eucalyptus globulus</name>
    <name type="common">Tasmanian blue gum</name>
    <dbReference type="NCBI Taxonomy" id="34317"/>
    <lineage>
        <taxon>Eukaryota</taxon>
        <taxon>Viridiplantae</taxon>
        <taxon>Streptophyta</taxon>
        <taxon>Embryophyta</taxon>
        <taxon>Tracheophyta</taxon>
        <taxon>Spermatophyta</taxon>
        <taxon>Magnoliopsida</taxon>
        <taxon>eudicotyledons</taxon>
        <taxon>Gunneridae</taxon>
        <taxon>Pentapetalae</taxon>
        <taxon>rosids</taxon>
        <taxon>malvids</taxon>
        <taxon>Myrtales</taxon>
        <taxon>Myrtaceae</taxon>
        <taxon>Myrtoideae</taxon>
        <taxon>Eucalypteae</taxon>
        <taxon>Eucalyptus</taxon>
    </lineage>
</organism>
<feature type="compositionally biased region" description="Basic and acidic residues" evidence="1">
    <location>
        <begin position="169"/>
        <end position="182"/>
    </location>
</feature>
<protein>
    <submittedName>
        <fullName evidence="2">Uncharacterized protein</fullName>
    </submittedName>
</protein>
<accession>A0ABD3J9X2</accession>
<dbReference type="EMBL" id="JBJKBG010000009">
    <property type="protein sequence ID" value="KAL3721346.1"/>
    <property type="molecule type" value="Genomic_DNA"/>
</dbReference>
<comment type="caution">
    <text evidence="2">The sequence shown here is derived from an EMBL/GenBank/DDBJ whole genome shotgun (WGS) entry which is preliminary data.</text>
</comment>
<feature type="compositionally biased region" description="Polar residues" evidence="1">
    <location>
        <begin position="1"/>
        <end position="10"/>
    </location>
</feature>
<evidence type="ECO:0000313" key="2">
    <source>
        <dbReference type="EMBL" id="KAL3721346.1"/>
    </source>
</evidence>
<dbReference type="AlphaFoldDB" id="A0ABD3J9X2"/>
<sequence>MERMPSSQHANGDGNDGNEFGKRQPLARLVKGFSYFKQILQENLFGWQSSKAADGARDNRNVRVDPERAEEGDVPIYQVAKVQDQELIEGSDERKSDDFVVGGISGINPASEARRSSQLAEEVSMVRSHGQTRDDVVFTLDSTYKSLREWPLLGFNHGMEDRRAAIHDQDSMQRSHGQRSDCDAVANANNAGGSRQREWPQQFQHLREEGKKEEEAKRKRKERRRRSSRKQ</sequence>
<feature type="region of interest" description="Disordered" evidence="1">
    <location>
        <begin position="1"/>
        <end position="23"/>
    </location>
</feature>
<reference evidence="2 3" key="1">
    <citation type="submission" date="2024-11" db="EMBL/GenBank/DDBJ databases">
        <title>Chromosome-level genome assembly of Eucalyptus globulus Labill. provides insights into its genome evolution.</title>
        <authorList>
            <person name="Li X."/>
        </authorList>
    </citation>
    <scope>NUCLEOTIDE SEQUENCE [LARGE SCALE GENOMIC DNA]</scope>
    <source>
        <strain evidence="2">CL2024</strain>
        <tissue evidence="2">Fresh tender leaves</tissue>
    </source>
</reference>
<feature type="compositionally biased region" description="Basic and acidic residues" evidence="1">
    <location>
        <begin position="205"/>
        <end position="217"/>
    </location>
</feature>
<keyword evidence="3" id="KW-1185">Reference proteome</keyword>